<keyword evidence="5 7" id="KW-1133">Transmembrane helix</keyword>
<evidence type="ECO:0000256" key="7">
    <source>
        <dbReference type="SAM" id="Phobius"/>
    </source>
</evidence>
<comment type="subcellular location">
    <subcellularLocation>
        <location evidence="1">Cell membrane</location>
        <topology evidence="1">Multi-pass membrane protein</topology>
    </subcellularLocation>
</comment>
<feature type="transmembrane region" description="Helical" evidence="7">
    <location>
        <begin position="137"/>
        <end position="163"/>
    </location>
</feature>
<dbReference type="Proteomes" id="UP001597214">
    <property type="component" value="Unassembled WGS sequence"/>
</dbReference>
<feature type="transmembrane region" description="Helical" evidence="7">
    <location>
        <begin position="175"/>
        <end position="196"/>
    </location>
</feature>
<evidence type="ECO:0000313" key="9">
    <source>
        <dbReference type="EMBL" id="MFD1736443.1"/>
    </source>
</evidence>
<sequence length="203" mass="23129">MENWITEIMETYGYVGILLLIALENLFPPIPSEVILTFGGFMTTKTEMTITGVVIFSTIGSVLGAIILFGIGLLIDVERLEKIIDRWGHILRLTKKDIHKADAWFDKYGVWTVFFCRMIPLIRSLISIPAGMSNMNFFIFLIFTTLGTLIWNIALVNIGAAVGASWEDIVHYMDIYSNIVYVILALLFIWIVILYLKKRAKTR</sequence>
<feature type="domain" description="VTT" evidence="8">
    <location>
        <begin position="30"/>
        <end position="160"/>
    </location>
</feature>
<dbReference type="PANTHER" id="PTHR42709:SF6">
    <property type="entry name" value="UNDECAPRENYL PHOSPHATE TRANSPORTER A"/>
    <property type="match status" value="1"/>
</dbReference>
<keyword evidence="3" id="KW-1003">Cell membrane</keyword>
<reference evidence="10" key="1">
    <citation type="journal article" date="2019" name="Int. J. Syst. Evol. Microbiol.">
        <title>The Global Catalogue of Microorganisms (GCM) 10K type strain sequencing project: providing services to taxonomists for standard genome sequencing and annotation.</title>
        <authorList>
            <consortium name="The Broad Institute Genomics Platform"/>
            <consortium name="The Broad Institute Genome Sequencing Center for Infectious Disease"/>
            <person name="Wu L."/>
            <person name="Ma J."/>
        </authorList>
    </citation>
    <scope>NUCLEOTIDE SEQUENCE [LARGE SCALE GENOMIC DNA]</scope>
    <source>
        <strain evidence="10">CCUG 49339</strain>
    </source>
</reference>
<dbReference type="Pfam" id="PF09335">
    <property type="entry name" value="VTT_dom"/>
    <property type="match status" value="1"/>
</dbReference>
<evidence type="ECO:0000256" key="2">
    <source>
        <dbReference type="ARBA" id="ARBA00010792"/>
    </source>
</evidence>
<protein>
    <submittedName>
        <fullName evidence="9">DedA family protein</fullName>
    </submittedName>
</protein>
<evidence type="ECO:0000256" key="3">
    <source>
        <dbReference type="ARBA" id="ARBA00022475"/>
    </source>
</evidence>
<gene>
    <name evidence="9" type="ORF">ACFSCX_07685</name>
</gene>
<keyword evidence="6 7" id="KW-0472">Membrane</keyword>
<feature type="transmembrane region" description="Helical" evidence="7">
    <location>
        <begin position="12"/>
        <end position="30"/>
    </location>
</feature>
<evidence type="ECO:0000259" key="8">
    <source>
        <dbReference type="Pfam" id="PF09335"/>
    </source>
</evidence>
<keyword evidence="10" id="KW-1185">Reference proteome</keyword>
<evidence type="ECO:0000256" key="1">
    <source>
        <dbReference type="ARBA" id="ARBA00004651"/>
    </source>
</evidence>
<name>A0ABW4LN37_9BACI</name>
<dbReference type="InterPro" id="IPR051311">
    <property type="entry name" value="DedA_domain"/>
</dbReference>
<dbReference type="PANTHER" id="PTHR42709">
    <property type="entry name" value="ALKALINE PHOSPHATASE LIKE PROTEIN"/>
    <property type="match status" value="1"/>
</dbReference>
<comment type="caution">
    <text evidence="9">The sequence shown here is derived from an EMBL/GenBank/DDBJ whole genome shotgun (WGS) entry which is preliminary data.</text>
</comment>
<keyword evidence="4 7" id="KW-0812">Transmembrane</keyword>
<feature type="transmembrane region" description="Helical" evidence="7">
    <location>
        <begin position="50"/>
        <end position="75"/>
    </location>
</feature>
<evidence type="ECO:0000256" key="4">
    <source>
        <dbReference type="ARBA" id="ARBA00022692"/>
    </source>
</evidence>
<evidence type="ECO:0000313" key="10">
    <source>
        <dbReference type="Proteomes" id="UP001597214"/>
    </source>
</evidence>
<dbReference type="InterPro" id="IPR032816">
    <property type="entry name" value="VTT_dom"/>
</dbReference>
<evidence type="ECO:0000256" key="6">
    <source>
        <dbReference type="ARBA" id="ARBA00023136"/>
    </source>
</evidence>
<organism evidence="9 10">
    <name type="scientific">Bacillus salitolerans</name>
    <dbReference type="NCBI Taxonomy" id="1437434"/>
    <lineage>
        <taxon>Bacteria</taxon>
        <taxon>Bacillati</taxon>
        <taxon>Bacillota</taxon>
        <taxon>Bacilli</taxon>
        <taxon>Bacillales</taxon>
        <taxon>Bacillaceae</taxon>
        <taxon>Bacillus</taxon>
    </lineage>
</organism>
<evidence type="ECO:0000256" key="5">
    <source>
        <dbReference type="ARBA" id="ARBA00022989"/>
    </source>
</evidence>
<proteinExistence type="inferred from homology"/>
<accession>A0ABW4LN37</accession>
<comment type="similarity">
    <text evidence="2">Belongs to the DedA family.</text>
</comment>
<dbReference type="EMBL" id="JBHUEM010000008">
    <property type="protein sequence ID" value="MFD1736443.1"/>
    <property type="molecule type" value="Genomic_DNA"/>
</dbReference>
<dbReference type="RefSeq" id="WP_377927602.1">
    <property type="nucleotide sequence ID" value="NZ_JBHUEM010000008.1"/>
</dbReference>